<dbReference type="PROSITE" id="PS50021">
    <property type="entry name" value="CH"/>
    <property type="match status" value="6"/>
</dbReference>
<feature type="domain" description="Calponin-homology (CH)" evidence="4">
    <location>
        <begin position="237"/>
        <end position="353"/>
    </location>
</feature>
<keyword evidence="5" id="KW-1185">Reference proteome</keyword>
<dbReference type="Proteomes" id="UP000095280">
    <property type="component" value="Unplaced"/>
</dbReference>
<dbReference type="GO" id="GO:0005884">
    <property type="term" value="C:actin filament"/>
    <property type="evidence" value="ECO:0007669"/>
    <property type="project" value="TreeGrafter"/>
</dbReference>
<feature type="domain" description="Calponin-homology (CH)" evidence="4">
    <location>
        <begin position="1459"/>
        <end position="1577"/>
    </location>
</feature>
<keyword evidence="2" id="KW-0009">Actin-binding</keyword>
<dbReference type="SUPFAM" id="SSF47576">
    <property type="entry name" value="Calponin-homology domain, CH-domain"/>
    <property type="match status" value="3"/>
</dbReference>
<feature type="compositionally biased region" description="Pro residues" evidence="3">
    <location>
        <begin position="1801"/>
        <end position="1810"/>
    </location>
</feature>
<keyword evidence="1" id="KW-0677">Repeat</keyword>
<dbReference type="PANTHER" id="PTHR19961:SF18">
    <property type="entry name" value="FI19014P1"/>
    <property type="match status" value="1"/>
</dbReference>
<feature type="compositionally biased region" description="Low complexity" evidence="3">
    <location>
        <begin position="1789"/>
        <end position="1800"/>
    </location>
</feature>
<dbReference type="InterPro" id="IPR001715">
    <property type="entry name" value="CH_dom"/>
</dbReference>
<evidence type="ECO:0000256" key="2">
    <source>
        <dbReference type="ARBA" id="ARBA00023203"/>
    </source>
</evidence>
<dbReference type="Gene3D" id="1.10.418.10">
    <property type="entry name" value="Calponin-like domain"/>
    <property type="match status" value="9"/>
</dbReference>
<dbReference type="SMART" id="SM00033">
    <property type="entry name" value="CH"/>
    <property type="match status" value="9"/>
</dbReference>
<feature type="domain" description="Calponin-homology (CH)" evidence="4">
    <location>
        <begin position="390"/>
        <end position="496"/>
    </location>
</feature>
<reference evidence="6" key="1">
    <citation type="submission" date="2016-11" db="UniProtKB">
        <authorList>
            <consortium name="WormBaseParasite"/>
        </authorList>
    </citation>
    <scope>IDENTIFICATION</scope>
</reference>
<organism evidence="5 6">
    <name type="scientific">Macrostomum lignano</name>
    <dbReference type="NCBI Taxonomy" id="282301"/>
    <lineage>
        <taxon>Eukaryota</taxon>
        <taxon>Metazoa</taxon>
        <taxon>Spiralia</taxon>
        <taxon>Lophotrochozoa</taxon>
        <taxon>Platyhelminthes</taxon>
        <taxon>Rhabditophora</taxon>
        <taxon>Macrostomorpha</taxon>
        <taxon>Macrostomida</taxon>
        <taxon>Macrostomidae</taxon>
        <taxon>Macrostomum</taxon>
    </lineage>
</organism>
<proteinExistence type="predicted"/>
<accession>A0A1I8GBR4</accession>
<evidence type="ECO:0000256" key="1">
    <source>
        <dbReference type="ARBA" id="ARBA00022737"/>
    </source>
</evidence>
<dbReference type="InterPro" id="IPR039959">
    <property type="entry name" value="Fimbrin/Plastin"/>
</dbReference>
<dbReference type="WBParaSite" id="maker-uti_cns_0001477-snap-gene-0.8-mRNA-1">
    <property type="protein sequence ID" value="maker-uti_cns_0001477-snap-gene-0.8-mRNA-1"/>
    <property type="gene ID" value="maker-uti_cns_0001477-snap-gene-0.8"/>
</dbReference>
<sequence>YGNIFEYFHRNCGFPLVDYLEQAGLQIIQALSYSLFRVGRIIRPCQSKRKDSSMDASSQLSIRIDEQAKAQPQPLTETSVREKYGYDMYCMVEHFNSLLKGNSLAAGFLPLTEVSVFSRIYEGVLLCALANLIKPNFVDEKSVVVKEELLDNSADGELRKMENRNIGITALRTLGVYMDSETAEWIKMDTPFEMTGLLVQVLRLATVGRMHFQNFEILVHLFDGWSEPEEAISILATEREQMLIIWLNAQISAAGMKVTAFDDSLADSKAYSTLLWTVAPEAQRASLTSTEDVMKETDLTKKAELVIANAEKLGISGVLRPEHITEIGKKAISDPKGLHNIIINMAFVYRIFVAYPNINAPKMKDKPAAGPKTAAAPTPEQRIQDSFKYGASEETLIRWLNSFGPSSPVVSLQTDLCNGRVWDAIIPGSVPWKQVKLQQFVNTARRKFSMMSNCDIAVKIGDKNGISKNVCSSGNITAGETKCIASFVFLMMRLHAQLLRKGIIGGPKKVAELDDNGLTKWFNESMEKYGSTFRLKSLEDPSLKSTNAVGYFGERVLVENNLCSSGPADFPRKPKATAKSANAIDISLADADEETAAQDEAQQQQSDANNSGEGAWLFNNVEQVSSDPALLTKFSVTAILMFNKAGVIVYASKLGPETDLSHSSNIMSITKGYINGKFIMVIDIESRKEDEQVKAQPQPLTETSVREKYGYDMYCMVEHFNSLLKGNSLAAGFLPLTEVSVFSRIYEGVLLCALANLLKPNFVDEKSVVVKEELLDNSAEGELRKMENRNIGITALRTLGVYMDSETAEWIKMDTPFEMTGLLVQVLRLATVGRMHFQNFEILVHLFDGWSEPEEAGLILATDRETMLLIWINYQLKKAGSDMKLADLGESLADSKVYSTLLWTVAPEAQRASLTSAKDIMKETDLTKRAELVIANAEKLGISGVLRPEHIATAGKLGISNSKGLHNIVLNMAFVYRIFAAYPNIDVPKMKDKPAGKEAASTPEQQVQESCKYGVSEETLIRWLNSFGPSSPVVSLQTDLRNGRVLLEVWDAMFPGSVPWKKVKLQHFEMFARRKFNWIANCDIAISIGEKHGISKNVCSSGNIAAGETKYIASMVFLMMRLHSQLTRQRAIGGSKKVAELDNQGLVKWFNESMEKYGSPFRLKSLEDPSLKSTNALGYFGERVLVENNLCSSGPADFPRKPKATAKSANAIDISLADADEETAAQDEAQQQQSDANNSGEGAWLFNSVEQVSSDPALLTKFSVTAILMFNKAGVIVYASKLGPETDLSIFINSESEQSKPIPISETIVRKQFGFDMVCMVEHFNSVLKDITLATSCVPLTEVSIFYKAYEGILLCALANLLKPDSVDEKTITLKPELLDDSPDGELRKIENRNIGITALRSQGVCISRQSAAMVNIHVPSTIAAILVQVLRRVTLGRMHFQNFELLVHLFDGCAILATDREKMLLIWINHLLKKASTDLQLTNLGANLADSKVYSILLWTVAPEAQRASLTSSEDVMKETDLTKRAELVVANAEKLGITGILRPEHIVKVGKDSAITFVGLKNIVLNLAFLFRIFVAYPNIDVPKMKDLPSAASKKAAAVAPMQQVSSLGKHGATEDSLIRWLNSFGPSSPVVSLKTDLCNGRVLLEVWDAMFPGCVPWNKVKLEEVNLSSRRKFTWMANCDIAIGIGQKHGITRDVCSSGNISTGEVKYIASMVFLMMRLHAQLTRKEIIGEDSKVADLDDKGLDPNLKNTNALGYLGERILVENNLLSSGPADFPRKPKVAEAAKKPAAAAGTAGKRTPPPVAPKPKMPAKMPPKSKNAADSNAEEDDGAKNEEPAATNDDNGEEEEQQTPAEAHNSGGGAWQFNSVEQVSSDPALLTTFSVTAILMFSKAGVIVYASKLGPETDAAVYRSVLMELNGLSMKTCN</sequence>
<dbReference type="GO" id="GO:0051015">
    <property type="term" value="F:actin filament binding"/>
    <property type="evidence" value="ECO:0007669"/>
    <property type="project" value="InterPro"/>
</dbReference>
<dbReference type="GO" id="GO:0032432">
    <property type="term" value="C:actin filament bundle"/>
    <property type="evidence" value="ECO:0007669"/>
    <property type="project" value="TreeGrafter"/>
</dbReference>
<feature type="domain" description="Calponin-homology (CH)" evidence="4">
    <location>
        <begin position="1614"/>
        <end position="1724"/>
    </location>
</feature>
<feature type="region of interest" description="Disordered" evidence="3">
    <location>
        <begin position="1780"/>
        <end position="1865"/>
    </location>
</feature>
<dbReference type="GO" id="GO:0051017">
    <property type="term" value="P:actin filament bundle assembly"/>
    <property type="evidence" value="ECO:0007669"/>
    <property type="project" value="InterPro"/>
</dbReference>
<evidence type="ECO:0000259" key="4">
    <source>
        <dbReference type="PROSITE" id="PS50021"/>
    </source>
</evidence>
<feature type="region of interest" description="Disordered" evidence="3">
    <location>
        <begin position="593"/>
        <end position="613"/>
    </location>
</feature>
<protein>
    <submittedName>
        <fullName evidence="6">Calponin-homology (CH) domain-containing protein</fullName>
    </submittedName>
</protein>
<dbReference type="GO" id="GO:0005737">
    <property type="term" value="C:cytoplasm"/>
    <property type="evidence" value="ECO:0007669"/>
    <property type="project" value="TreeGrafter"/>
</dbReference>
<dbReference type="GO" id="GO:0051639">
    <property type="term" value="P:actin filament network formation"/>
    <property type="evidence" value="ECO:0007669"/>
    <property type="project" value="TreeGrafter"/>
</dbReference>
<name>A0A1I8GBR4_9PLAT</name>
<feature type="region of interest" description="Disordered" evidence="3">
    <location>
        <begin position="1221"/>
        <end position="1240"/>
    </location>
</feature>
<evidence type="ECO:0000313" key="5">
    <source>
        <dbReference type="Proteomes" id="UP000095280"/>
    </source>
</evidence>
<evidence type="ECO:0000256" key="3">
    <source>
        <dbReference type="SAM" id="MobiDB-lite"/>
    </source>
</evidence>
<dbReference type="PANTHER" id="PTHR19961">
    <property type="entry name" value="FIMBRIN/PLASTIN"/>
    <property type="match status" value="1"/>
</dbReference>
<feature type="domain" description="Calponin-homology (CH)" evidence="4">
    <location>
        <begin position="1014"/>
        <end position="1124"/>
    </location>
</feature>
<feature type="domain" description="Calponin-homology (CH)" evidence="4">
    <location>
        <begin position="862"/>
        <end position="983"/>
    </location>
</feature>
<dbReference type="CDD" id="cd21218">
    <property type="entry name" value="CH_PLS_FIM_rpt2"/>
    <property type="match status" value="3"/>
</dbReference>
<evidence type="ECO:0000313" key="6">
    <source>
        <dbReference type="WBParaSite" id="maker-uti_cns_0001477-snap-gene-0.8-mRNA-1"/>
    </source>
</evidence>
<dbReference type="InterPro" id="IPR036872">
    <property type="entry name" value="CH_dom_sf"/>
</dbReference>
<dbReference type="Pfam" id="PF00307">
    <property type="entry name" value="CH"/>
    <property type="match status" value="5"/>
</dbReference>